<dbReference type="SUPFAM" id="SSF52058">
    <property type="entry name" value="L domain-like"/>
    <property type="match status" value="2"/>
</dbReference>
<dbReference type="STRING" id="29524.SAMN02745171_00302"/>
<keyword evidence="4" id="KW-1185">Reference proteome</keyword>
<dbReference type="EMBL" id="FUXE01000002">
    <property type="protein sequence ID" value="SJZ49447.1"/>
    <property type="molecule type" value="Genomic_DNA"/>
</dbReference>
<dbReference type="InterPro" id="IPR011871">
    <property type="entry name" value="Fib_succ_major"/>
</dbReference>
<sequence length="881" mass="96321">MTKRVIAKGIATMLCITCCIVQAFAQVKLPTPEKLNFEASNILLLSDGENELGLLVKEYVVVDKKGETMVLLYLPQNNRTIDFSVGYKIDEAKKILFNATSNTSSVEEVGGWQGNLFLSDKGELSYQPINNAQEALLKPYLLEDKRGDETERYALAKVGTQIWMRENLRSDRFVDGSMITTNLSKDQWEKTQSPAMTYYDGNKANRDKMGALYNWYAVKSEISIAPKNWTVPSMEAWETLAKYIDPQGAMTFDYETASLSYTAGEMLKSKTEWIKPPSATGTLLPGNNATMLDMKPYGSTSTSKYFNGYSGLNRQAYFWTSTISDYSDTKALFIRLYWDSHSINSYMDDKFMGFSVRCIAQSAMTLAPWKEVQKEELTLAVPQAGSLASLVKTNQFSTVKSLTLSGVLDARDFKTVQRFTNLQTLVLSNISITSYSGTGGTLEGDQEYKEAEIPENSFEQMSSLSSFSASGAIVSLGAHTFKGCTALAKVMLPKSVKSFRGGNFLNCSALGGITLPSQLEELGASTFKGCISLGEITIPTTITKIKDEVFSDCQALTHIVFSSNIDAIGTSAFSKCTSLSEVVLPNLITTIGDFSFAHCTKLKKIVLSDAMVKIGNSAFLNNALLTELALPNGLKQLGDFALEGCTSISTLKLPISLEHIGDGAFKGTAILFELPEGSQYKLHEHILMDAKGKTVYNLPVNHSKAVTVPEGVETIAGAAFSGCKSLTHIDLPSTIREIKSVALENTALYNIVLRADNPANIKLGENVFGSMDYGRCDLFVPEASLALYRASSPWNLFKLSKITSNTILDNTPLQVSIRKGNIGISLPSEYVGSVLCLYSANGALLYTHRIQSNEINISTGNLVAGVYFLQVGQVVQKIQIL</sequence>
<evidence type="ECO:0000313" key="4">
    <source>
        <dbReference type="Proteomes" id="UP000190121"/>
    </source>
</evidence>
<dbReference type="RefSeq" id="WP_078736265.1">
    <property type="nucleotide sequence ID" value="NZ_FUXE01000002.1"/>
</dbReference>
<dbReference type="InterPro" id="IPR026906">
    <property type="entry name" value="LRR_5"/>
</dbReference>
<gene>
    <name evidence="3" type="ORF">SAMN02745171_00302</name>
</gene>
<reference evidence="4" key="1">
    <citation type="submission" date="2017-02" db="EMBL/GenBank/DDBJ databases">
        <authorList>
            <person name="Varghese N."/>
            <person name="Submissions S."/>
        </authorList>
    </citation>
    <scope>NUCLEOTIDE SEQUENCE [LARGE SCALE GENOMIC DNA]</scope>
    <source>
        <strain evidence="4">ATCC 51356</strain>
    </source>
</reference>
<dbReference type="Pfam" id="PF13306">
    <property type="entry name" value="LRR_5"/>
    <property type="match status" value="2"/>
</dbReference>
<dbReference type="InterPro" id="IPR032675">
    <property type="entry name" value="LRR_dom_sf"/>
</dbReference>
<dbReference type="InterPro" id="IPR053139">
    <property type="entry name" value="Surface_bspA-like"/>
</dbReference>
<feature type="chain" id="PRO_5012097478" evidence="1">
    <location>
        <begin position="26"/>
        <end position="881"/>
    </location>
</feature>
<dbReference type="Gene3D" id="3.80.10.10">
    <property type="entry name" value="Ribonuclease Inhibitor"/>
    <property type="match status" value="2"/>
</dbReference>
<dbReference type="AlphaFoldDB" id="A0A1T4L4G2"/>
<dbReference type="Proteomes" id="UP000190121">
    <property type="component" value="Unassembled WGS sequence"/>
</dbReference>
<organism evidence="3 4">
    <name type="scientific">Porphyromonas circumdentaria</name>
    <dbReference type="NCBI Taxonomy" id="29524"/>
    <lineage>
        <taxon>Bacteria</taxon>
        <taxon>Pseudomonadati</taxon>
        <taxon>Bacteroidota</taxon>
        <taxon>Bacteroidia</taxon>
        <taxon>Bacteroidales</taxon>
        <taxon>Porphyromonadaceae</taxon>
        <taxon>Porphyromonas</taxon>
    </lineage>
</organism>
<dbReference type="Pfam" id="PF09603">
    <property type="entry name" value="Fib_succ_major"/>
    <property type="match status" value="1"/>
</dbReference>
<feature type="signal peptide" evidence="1">
    <location>
        <begin position="1"/>
        <end position="25"/>
    </location>
</feature>
<proteinExistence type="predicted"/>
<evidence type="ECO:0000313" key="3">
    <source>
        <dbReference type="EMBL" id="SJZ49447.1"/>
    </source>
</evidence>
<dbReference type="PANTHER" id="PTHR45661:SF3">
    <property type="entry name" value="IG-LIKE DOMAIN-CONTAINING PROTEIN"/>
    <property type="match status" value="1"/>
</dbReference>
<accession>A0A1T4L4G2</accession>
<protein>
    <submittedName>
        <fullName evidence="3">Major paralogous domain-containing protein</fullName>
    </submittedName>
</protein>
<dbReference type="NCBIfam" id="TIGR02145">
    <property type="entry name" value="Fib_succ_major"/>
    <property type="match status" value="1"/>
</dbReference>
<feature type="domain" description="Fibrobacter succinogenes major paralogous" evidence="2">
    <location>
        <begin position="157"/>
        <end position="359"/>
    </location>
</feature>
<dbReference type="Gene3D" id="3.40.50.12480">
    <property type="match status" value="1"/>
</dbReference>
<dbReference type="OrthoDB" id="9805760at2"/>
<name>A0A1T4L4G2_9PORP</name>
<evidence type="ECO:0000259" key="2">
    <source>
        <dbReference type="Pfam" id="PF09603"/>
    </source>
</evidence>
<evidence type="ECO:0000256" key="1">
    <source>
        <dbReference type="SAM" id="SignalP"/>
    </source>
</evidence>
<keyword evidence="1" id="KW-0732">Signal</keyword>
<dbReference type="PANTHER" id="PTHR45661">
    <property type="entry name" value="SURFACE ANTIGEN"/>
    <property type="match status" value="1"/>
</dbReference>